<dbReference type="Proteomes" id="UP000792457">
    <property type="component" value="Unassembled WGS sequence"/>
</dbReference>
<gene>
    <name evidence="2" type="ORF">J437_LFUL011459</name>
</gene>
<proteinExistence type="predicted"/>
<accession>A0A8K0KXG7</accession>
<comment type="caution">
    <text evidence="2">The sequence shown here is derived from an EMBL/GenBank/DDBJ whole genome shotgun (WGS) entry which is preliminary data.</text>
</comment>
<organism evidence="2 3">
    <name type="scientific">Ladona fulva</name>
    <name type="common">Scarce chaser dragonfly</name>
    <name type="synonym">Libellula fulva</name>
    <dbReference type="NCBI Taxonomy" id="123851"/>
    <lineage>
        <taxon>Eukaryota</taxon>
        <taxon>Metazoa</taxon>
        <taxon>Ecdysozoa</taxon>
        <taxon>Arthropoda</taxon>
        <taxon>Hexapoda</taxon>
        <taxon>Insecta</taxon>
        <taxon>Pterygota</taxon>
        <taxon>Palaeoptera</taxon>
        <taxon>Odonata</taxon>
        <taxon>Epiprocta</taxon>
        <taxon>Anisoptera</taxon>
        <taxon>Libelluloidea</taxon>
        <taxon>Libellulidae</taxon>
        <taxon>Ladona</taxon>
    </lineage>
</organism>
<dbReference type="OrthoDB" id="8194810at2759"/>
<feature type="region of interest" description="Disordered" evidence="1">
    <location>
        <begin position="81"/>
        <end position="124"/>
    </location>
</feature>
<feature type="compositionally biased region" description="Basic residues" evidence="1">
    <location>
        <begin position="1"/>
        <end position="10"/>
    </location>
</feature>
<reference evidence="2" key="2">
    <citation type="submission" date="2017-10" db="EMBL/GenBank/DDBJ databases">
        <title>Ladona fulva Genome sequencing and assembly.</title>
        <authorList>
            <person name="Murali S."/>
            <person name="Richards S."/>
            <person name="Bandaranaike D."/>
            <person name="Bellair M."/>
            <person name="Blankenburg K."/>
            <person name="Chao H."/>
            <person name="Dinh H."/>
            <person name="Doddapaneni H."/>
            <person name="Dugan-Rocha S."/>
            <person name="Elkadiri S."/>
            <person name="Gnanaolivu R."/>
            <person name="Hernandez B."/>
            <person name="Skinner E."/>
            <person name="Javaid M."/>
            <person name="Lee S."/>
            <person name="Li M."/>
            <person name="Ming W."/>
            <person name="Munidasa M."/>
            <person name="Muniz J."/>
            <person name="Nguyen L."/>
            <person name="Hughes D."/>
            <person name="Osuji N."/>
            <person name="Pu L.-L."/>
            <person name="Puazo M."/>
            <person name="Qu C."/>
            <person name="Quiroz J."/>
            <person name="Raj R."/>
            <person name="Weissenberger G."/>
            <person name="Xin Y."/>
            <person name="Zou X."/>
            <person name="Han Y."/>
            <person name="Worley K."/>
            <person name="Muzny D."/>
            <person name="Gibbs R."/>
        </authorList>
    </citation>
    <scope>NUCLEOTIDE SEQUENCE</scope>
    <source>
        <strain evidence="2">Sampled in the wild</strain>
    </source>
</reference>
<sequence length="124" mass="14366">MKETGKKRRRNEGSEESVSKPVIDYNRGMGGVDRQDQQLACFPVMRKFMKGNVKKKRITIFRLDVAEELLAKVTLPNYKVRRRPSHGNTPVRLQAKNWGHFPEHIPPTAKTQHPTKDAMEEKKN</sequence>
<name>A0A8K0KXG7_LADFU</name>
<dbReference type="AlphaFoldDB" id="A0A8K0KXG7"/>
<evidence type="ECO:0000313" key="2">
    <source>
        <dbReference type="EMBL" id="KAG8239833.1"/>
    </source>
</evidence>
<feature type="compositionally biased region" description="Basic and acidic residues" evidence="1">
    <location>
        <begin position="114"/>
        <end position="124"/>
    </location>
</feature>
<evidence type="ECO:0000256" key="1">
    <source>
        <dbReference type="SAM" id="MobiDB-lite"/>
    </source>
</evidence>
<feature type="region of interest" description="Disordered" evidence="1">
    <location>
        <begin position="1"/>
        <end position="30"/>
    </location>
</feature>
<dbReference type="EMBL" id="KZ310088">
    <property type="protein sequence ID" value="KAG8239833.1"/>
    <property type="molecule type" value="Genomic_DNA"/>
</dbReference>
<keyword evidence="3" id="KW-1185">Reference proteome</keyword>
<protein>
    <submittedName>
        <fullName evidence="2">Uncharacterized protein</fullName>
    </submittedName>
</protein>
<reference evidence="2" key="1">
    <citation type="submission" date="2013-04" db="EMBL/GenBank/DDBJ databases">
        <authorList>
            <person name="Qu J."/>
            <person name="Murali S.C."/>
            <person name="Bandaranaike D."/>
            <person name="Bellair M."/>
            <person name="Blankenburg K."/>
            <person name="Chao H."/>
            <person name="Dinh H."/>
            <person name="Doddapaneni H."/>
            <person name="Downs B."/>
            <person name="Dugan-Rocha S."/>
            <person name="Elkadiri S."/>
            <person name="Gnanaolivu R.D."/>
            <person name="Hernandez B."/>
            <person name="Javaid M."/>
            <person name="Jayaseelan J.C."/>
            <person name="Lee S."/>
            <person name="Li M."/>
            <person name="Ming W."/>
            <person name="Munidasa M."/>
            <person name="Muniz J."/>
            <person name="Nguyen L."/>
            <person name="Ongeri F."/>
            <person name="Osuji N."/>
            <person name="Pu L.-L."/>
            <person name="Puazo M."/>
            <person name="Qu C."/>
            <person name="Quiroz J."/>
            <person name="Raj R."/>
            <person name="Weissenberger G."/>
            <person name="Xin Y."/>
            <person name="Zou X."/>
            <person name="Han Y."/>
            <person name="Richards S."/>
            <person name="Worley K."/>
            <person name="Muzny D."/>
            <person name="Gibbs R."/>
        </authorList>
    </citation>
    <scope>NUCLEOTIDE SEQUENCE</scope>
    <source>
        <strain evidence="2">Sampled in the wild</strain>
    </source>
</reference>
<evidence type="ECO:0000313" key="3">
    <source>
        <dbReference type="Proteomes" id="UP000792457"/>
    </source>
</evidence>